<evidence type="ECO:0000313" key="2">
    <source>
        <dbReference type="Proteomes" id="UP000704712"/>
    </source>
</evidence>
<protein>
    <submittedName>
        <fullName evidence="1">Uncharacterized protein</fullName>
    </submittedName>
</protein>
<comment type="caution">
    <text evidence="1">The sequence shown here is derived from an EMBL/GenBank/DDBJ whole genome shotgun (WGS) entry which is preliminary data.</text>
</comment>
<gene>
    <name evidence="1" type="ORF">GN958_ATG13327</name>
</gene>
<sequence length="118" mass="13144">MGNKVGYETILVELARSYRGSEEAARENETSCIKSRKTSWHKILGARRPTRADEHSANVTGPWCWVVEGLNSFWQDVDVEYGKENDECGGLATSGKRFGGIEPKHVVPHDGLNLRGLE</sequence>
<evidence type="ECO:0000313" key="1">
    <source>
        <dbReference type="EMBL" id="KAF4137483.1"/>
    </source>
</evidence>
<dbReference type="Proteomes" id="UP000704712">
    <property type="component" value="Unassembled WGS sequence"/>
</dbReference>
<feature type="non-terminal residue" evidence="1">
    <location>
        <position position="1"/>
    </location>
</feature>
<proteinExistence type="predicted"/>
<dbReference type="EMBL" id="JAACNO010001795">
    <property type="protein sequence ID" value="KAF4137483.1"/>
    <property type="molecule type" value="Genomic_DNA"/>
</dbReference>
<reference evidence="1" key="1">
    <citation type="submission" date="2020-03" db="EMBL/GenBank/DDBJ databases">
        <title>Hybrid Assembly of Korean Phytophthora infestans isolates.</title>
        <authorList>
            <person name="Prokchorchik M."/>
            <person name="Lee Y."/>
            <person name="Seo J."/>
            <person name="Cho J.-H."/>
            <person name="Park Y.-E."/>
            <person name="Jang D.-C."/>
            <person name="Im J.-S."/>
            <person name="Choi J.-G."/>
            <person name="Park H.-J."/>
            <person name="Lee G.-B."/>
            <person name="Lee Y.-G."/>
            <person name="Hong S.-Y."/>
            <person name="Cho K."/>
            <person name="Sohn K.H."/>
        </authorList>
    </citation>
    <scope>NUCLEOTIDE SEQUENCE</scope>
    <source>
        <strain evidence="1">KR_2_A2</strain>
    </source>
</reference>
<name>A0A8S9UAK1_PHYIN</name>
<accession>A0A8S9UAK1</accession>
<organism evidence="1 2">
    <name type="scientific">Phytophthora infestans</name>
    <name type="common">Potato late blight agent</name>
    <name type="synonym">Botrytis infestans</name>
    <dbReference type="NCBI Taxonomy" id="4787"/>
    <lineage>
        <taxon>Eukaryota</taxon>
        <taxon>Sar</taxon>
        <taxon>Stramenopiles</taxon>
        <taxon>Oomycota</taxon>
        <taxon>Peronosporomycetes</taxon>
        <taxon>Peronosporales</taxon>
        <taxon>Peronosporaceae</taxon>
        <taxon>Phytophthora</taxon>
    </lineage>
</organism>
<dbReference type="AlphaFoldDB" id="A0A8S9UAK1"/>